<feature type="coiled-coil region" evidence="1">
    <location>
        <begin position="40"/>
        <end position="74"/>
    </location>
</feature>
<gene>
    <name evidence="3" type="ORF">QE152_g33689</name>
</gene>
<feature type="region of interest" description="Disordered" evidence="2">
    <location>
        <begin position="1"/>
        <end position="26"/>
    </location>
</feature>
<evidence type="ECO:0000313" key="4">
    <source>
        <dbReference type="Proteomes" id="UP001458880"/>
    </source>
</evidence>
<keyword evidence="1" id="KW-0175">Coiled coil</keyword>
<name>A0AAW1IWQ3_POPJA</name>
<reference evidence="3 4" key="1">
    <citation type="journal article" date="2024" name="BMC Genomics">
        <title>De novo assembly and annotation of Popillia japonica's genome with initial clues to its potential as an invasive pest.</title>
        <authorList>
            <person name="Cucini C."/>
            <person name="Boschi S."/>
            <person name="Funari R."/>
            <person name="Cardaioli E."/>
            <person name="Iannotti N."/>
            <person name="Marturano G."/>
            <person name="Paoli F."/>
            <person name="Bruttini M."/>
            <person name="Carapelli A."/>
            <person name="Frati F."/>
            <person name="Nardi F."/>
        </authorList>
    </citation>
    <scope>NUCLEOTIDE SEQUENCE [LARGE SCALE GENOMIC DNA]</scope>
    <source>
        <strain evidence="3">DMR45628</strain>
    </source>
</reference>
<protein>
    <submittedName>
        <fullName evidence="3">Uncharacterized protein</fullName>
    </submittedName>
</protein>
<evidence type="ECO:0000313" key="3">
    <source>
        <dbReference type="EMBL" id="KAK9694232.1"/>
    </source>
</evidence>
<sequence>MTKRKRPAEEDDDEENEEKTSAFPLSLQNMKTSEEQLNYIVSMRKRIDEMKDKLQELECQMEKVTSTTDNTENVNV</sequence>
<dbReference type="AlphaFoldDB" id="A0AAW1IWQ3"/>
<dbReference type="EMBL" id="JASPKY010000518">
    <property type="protein sequence ID" value="KAK9694232.1"/>
    <property type="molecule type" value="Genomic_DNA"/>
</dbReference>
<keyword evidence="4" id="KW-1185">Reference proteome</keyword>
<comment type="caution">
    <text evidence="3">The sequence shown here is derived from an EMBL/GenBank/DDBJ whole genome shotgun (WGS) entry which is preliminary data.</text>
</comment>
<organism evidence="3 4">
    <name type="scientific">Popillia japonica</name>
    <name type="common">Japanese beetle</name>
    <dbReference type="NCBI Taxonomy" id="7064"/>
    <lineage>
        <taxon>Eukaryota</taxon>
        <taxon>Metazoa</taxon>
        <taxon>Ecdysozoa</taxon>
        <taxon>Arthropoda</taxon>
        <taxon>Hexapoda</taxon>
        <taxon>Insecta</taxon>
        <taxon>Pterygota</taxon>
        <taxon>Neoptera</taxon>
        <taxon>Endopterygota</taxon>
        <taxon>Coleoptera</taxon>
        <taxon>Polyphaga</taxon>
        <taxon>Scarabaeiformia</taxon>
        <taxon>Scarabaeidae</taxon>
        <taxon>Rutelinae</taxon>
        <taxon>Popillia</taxon>
    </lineage>
</organism>
<evidence type="ECO:0000256" key="1">
    <source>
        <dbReference type="SAM" id="Coils"/>
    </source>
</evidence>
<dbReference type="Proteomes" id="UP001458880">
    <property type="component" value="Unassembled WGS sequence"/>
</dbReference>
<evidence type="ECO:0000256" key="2">
    <source>
        <dbReference type="SAM" id="MobiDB-lite"/>
    </source>
</evidence>
<proteinExistence type="predicted"/>
<accession>A0AAW1IWQ3</accession>